<dbReference type="EMBL" id="BLKY01000001">
    <property type="protein sequence ID" value="GFG83336.1"/>
    <property type="molecule type" value="Genomic_DNA"/>
</dbReference>
<evidence type="ECO:0000313" key="1">
    <source>
        <dbReference type="EMBL" id="GFG83336.1"/>
    </source>
</evidence>
<proteinExistence type="predicted"/>
<accession>A0A7I9Y3T8</accession>
<gene>
    <name evidence="1" type="ORF">MALGJ_00120</name>
</gene>
<reference evidence="1 2" key="1">
    <citation type="journal article" date="2019" name="Emerg. Microbes Infect.">
        <title>Comprehensive subspecies identification of 175 nontuberculous mycobacteria species based on 7547 genomic profiles.</title>
        <authorList>
            <person name="Matsumoto Y."/>
            <person name="Kinjo T."/>
            <person name="Motooka D."/>
            <person name="Nabeya D."/>
            <person name="Jung N."/>
            <person name="Uechi K."/>
            <person name="Horii T."/>
            <person name="Iida T."/>
            <person name="Fujita J."/>
            <person name="Nakamura S."/>
        </authorList>
    </citation>
    <scope>NUCLEOTIDE SEQUENCE [LARGE SCALE GENOMIC DNA]</scope>
    <source>
        <strain evidence="1 2">JCM 30723</strain>
    </source>
</reference>
<comment type="caution">
    <text evidence="1">The sequence shown here is derived from an EMBL/GenBank/DDBJ whole genome shotgun (WGS) entry which is preliminary data.</text>
</comment>
<dbReference type="Proteomes" id="UP000465305">
    <property type="component" value="Unassembled WGS sequence"/>
</dbReference>
<protein>
    <submittedName>
        <fullName evidence="1">Uncharacterized protein</fullName>
    </submittedName>
</protein>
<name>A0A7I9Y3T8_MYCAL</name>
<evidence type="ECO:0000313" key="2">
    <source>
        <dbReference type="Proteomes" id="UP000465305"/>
    </source>
</evidence>
<sequence>MSAIDFDNPARWRVKTSDETRTVTVEDQKFLGHVAQGLAISQQDIFWLKIRSDATTKNGSTRTKWTVVSVERHRRAAGDNESQEHSPPSA</sequence>
<organism evidence="1 2">
    <name type="scientific">Mycolicibacter algericus</name>
    <name type="common">Mycobacterium algericum</name>
    <dbReference type="NCBI Taxonomy" id="1288388"/>
    <lineage>
        <taxon>Bacteria</taxon>
        <taxon>Bacillati</taxon>
        <taxon>Actinomycetota</taxon>
        <taxon>Actinomycetes</taxon>
        <taxon>Mycobacteriales</taxon>
        <taxon>Mycobacteriaceae</taxon>
        <taxon>Mycolicibacter</taxon>
    </lineage>
</organism>
<dbReference type="AlphaFoldDB" id="A0A7I9Y3T8"/>